<sequence>MLNILLLYPKTRRKHWWYMFLNCLTLKLHCVCVLQFANNASMRK</sequence>
<keyword evidence="3" id="KW-1185">Reference proteome</keyword>
<accession>A0A7J9MYK6</accession>
<dbReference type="Proteomes" id="UP000593576">
    <property type="component" value="Unassembled WGS sequence"/>
</dbReference>
<feature type="transmembrane region" description="Helical" evidence="1">
    <location>
        <begin position="16"/>
        <end position="37"/>
    </location>
</feature>
<protein>
    <submittedName>
        <fullName evidence="2">Uncharacterized protein</fullName>
    </submittedName>
</protein>
<evidence type="ECO:0000313" key="2">
    <source>
        <dbReference type="EMBL" id="MBA0876058.1"/>
    </source>
</evidence>
<keyword evidence="1" id="KW-0812">Transmembrane</keyword>
<gene>
    <name evidence="2" type="ORF">Goshw_012173</name>
</gene>
<comment type="caution">
    <text evidence="2">The sequence shown here is derived from an EMBL/GenBank/DDBJ whole genome shotgun (WGS) entry which is preliminary data.</text>
</comment>
<evidence type="ECO:0000256" key="1">
    <source>
        <dbReference type="SAM" id="Phobius"/>
    </source>
</evidence>
<dbReference type="AlphaFoldDB" id="A0A7J9MYK6"/>
<keyword evidence="1" id="KW-1133">Transmembrane helix</keyword>
<organism evidence="2 3">
    <name type="scientific">Gossypium schwendimanii</name>
    <name type="common">Cotton</name>
    <dbReference type="NCBI Taxonomy" id="34291"/>
    <lineage>
        <taxon>Eukaryota</taxon>
        <taxon>Viridiplantae</taxon>
        <taxon>Streptophyta</taxon>
        <taxon>Embryophyta</taxon>
        <taxon>Tracheophyta</taxon>
        <taxon>Spermatophyta</taxon>
        <taxon>Magnoliopsida</taxon>
        <taxon>eudicotyledons</taxon>
        <taxon>Gunneridae</taxon>
        <taxon>Pentapetalae</taxon>
        <taxon>rosids</taxon>
        <taxon>malvids</taxon>
        <taxon>Malvales</taxon>
        <taxon>Malvaceae</taxon>
        <taxon>Malvoideae</taxon>
        <taxon>Gossypium</taxon>
    </lineage>
</organism>
<name>A0A7J9MYK6_GOSSC</name>
<keyword evidence="1" id="KW-0472">Membrane</keyword>
<reference evidence="2 3" key="1">
    <citation type="journal article" date="2019" name="Genome Biol. Evol.">
        <title>Insights into the evolution of the New World diploid cottons (Gossypium, subgenus Houzingenia) based on genome sequencing.</title>
        <authorList>
            <person name="Grover C.E."/>
            <person name="Arick M.A. 2nd"/>
            <person name="Thrash A."/>
            <person name="Conover J.L."/>
            <person name="Sanders W.S."/>
            <person name="Peterson D.G."/>
            <person name="Frelichowski J.E."/>
            <person name="Scheffler J.A."/>
            <person name="Scheffler B.E."/>
            <person name="Wendel J.F."/>
        </authorList>
    </citation>
    <scope>NUCLEOTIDE SEQUENCE [LARGE SCALE GENOMIC DNA]</scope>
    <source>
        <strain evidence="2">1</strain>
        <tissue evidence="2">Leaf</tissue>
    </source>
</reference>
<proteinExistence type="predicted"/>
<dbReference type="EMBL" id="JABFAF010263589">
    <property type="protein sequence ID" value="MBA0876058.1"/>
    <property type="molecule type" value="Genomic_DNA"/>
</dbReference>
<evidence type="ECO:0000313" key="3">
    <source>
        <dbReference type="Proteomes" id="UP000593576"/>
    </source>
</evidence>